<dbReference type="NCBIfam" id="TIGR03705">
    <property type="entry name" value="poly_P_kin"/>
    <property type="match status" value="1"/>
</dbReference>
<comment type="catalytic activity">
    <reaction evidence="6 7">
        <text>[phosphate](n) + ATP = [phosphate](n+1) + ADP</text>
        <dbReference type="Rhea" id="RHEA:19573"/>
        <dbReference type="Rhea" id="RHEA-COMP:9859"/>
        <dbReference type="Rhea" id="RHEA-COMP:14280"/>
        <dbReference type="ChEBI" id="CHEBI:16838"/>
        <dbReference type="ChEBI" id="CHEBI:30616"/>
        <dbReference type="ChEBI" id="CHEBI:456216"/>
        <dbReference type="EC" id="2.7.4.1"/>
    </reaction>
</comment>
<feature type="binding site" evidence="6">
    <location>
        <position position="418"/>
    </location>
    <ligand>
        <name>Mg(2+)</name>
        <dbReference type="ChEBI" id="CHEBI:18420"/>
    </ligand>
</feature>
<dbReference type="Gene3D" id="3.30.870.10">
    <property type="entry name" value="Endonuclease Chain A"/>
    <property type="match status" value="2"/>
</dbReference>
<dbReference type="EMBL" id="JACVDC010000023">
    <property type="protein sequence ID" value="MBC9796228.1"/>
    <property type="molecule type" value="Genomic_DNA"/>
</dbReference>
<feature type="binding site" evidence="6">
    <location>
        <position position="481"/>
    </location>
    <ligand>
        <name>ATP</name>
        <dbReference type="ChEBI" id="CHEBI:30616"/>
    </ligand>
</feature>
<dbReference type="SUPFAM" id="SSF143724">
    <property type="entry name" value="PHP14-like"/>
    <property type="match status" value="1"/>
</dbReference>
<dbReference type="CDD" id="cd09164">
    <property type="entry name" value="PLDc_EcPPK1_C1_like"/>
    <property type="match status" value="1"/>
</dbReference>
<evidence type="ECO:0000256" key="3">
    <source>
        <dbReference type="ARBA" id="ARBA00022741"/>
    </source>
</evidence>
<feature type="binding site" evidence="6">
    <location>
        <position position="605"/>
    </location>
    <ligand>
        <name>ATP</name>
        <dbReference type="ChEBI" id="CHEBI:30616"/>
    </ligand>
</feature>
<evidence type="ECO:0000259" key="9">
    <source>
        <dbReference type="Pfam" id="PF13089"/>
    </source>
</evidence>
<sequence length="698" mass="80806">MEEIRNQYINRELSWLQFNARVLQEATDETVPLIDRLRFLGIFSNNLDEFFKVRYATVKRIALSGRKGKSALGGEVAKDLLEDITKIVIRQQAESQNILRYIEKELEKENIFIIDETEVSESQKEFMVDYFVQKVSPALMTIFLNDLAEFPLLKDSAAYLAVKMVMKQENKATGLKKMFASEPREIRYALIEIPRDIGRFVVLPKEGEKNYIIILDDLIRYCMPTIFNIFNYESLSAHMIKITRDAELDIDNDLSKSFIEKISSSVKGREISEPVRFVYDDNIDKDTLRFLKEKMRVKNTDSVIPGGRYHNRRDYMGFPSLGRKDLLYRTYPPLPVKGLSLQGSVLDKIAQKDYLLFAPYHTFSYVIRFLREAALDPRVRSIKLTVYRLAKTSQVANSLINAVKNGKKVTVQIELQARFDEEANIEYAEQLQNEGVKLIFGVPGLKVHSKICVIEREENEKIKRYGFISTGNFNESTAKIYTDYTLFTSRESILKEVNMVFDFFETTYKIRKYKHLVVSPHYTGKTFSKLIDKEIAHVKAGKEGYLKLKMNSITNYKMIDKLYEASRAGVKIQMIVRGACCLVPGVMGMSENIEVISIVDKFLEHPRLFIFGNGGHPKVYISSADWMTRNIDYRVEVSCPVYDEEIKKELIETFEISWSDNVKARVISAKQDNAHRKNDLPSVRSQFATYDYYVQKLK</sequence>
<gene>
    <name evidence="12" type="primary">ppk1</name>
    <name evidence="6" type="synonym">ppk</name>
    <name evidence="12" type="ORF">IBL28_09630</name>
</gene>
<dbReference type="InterPro" id="IPR036830">
    <property type="entry name" value="PP_kinase_middle_dom_sf"/>
</dbReference>
<evidence type="ECO:0000256" key="7">
    <source>
        <dbReference type="RuleBase" id="RU003800"/>
    </source>
</evidence>
<comment type="function">
    <text evidence="6 7">Catalyzes the reversible transfer of the terminal phosphate of ATP to form a long-chain polyphosphate (polyP).</text>
</comment>
<evidence type="ECO:0000313" key="12">
    <source>
        <dbReference type="EMBL" id="MBC9796228.1"/>
    </source>
</evidence>
<comment type="PTM">
    <text evidence="6 7">An intermediate of this reaction is the autophosphorylated ppk in which a phosphate is covalently linked to a histidine residue through a N-P bond.</text>
</comment>
<comment type="caution">
    <text evidence="12">The sequence shown here is derived from an EMBL/GenBank/DDBJ whole genome shotgun (WGS) entry which is preliminary data.</text>
</comment>
<dbReference type="GO" id="GO:0006799">
    <property type="term" value="P:polyphosphate biosynthetic process"/>
    <property type="evidence" value="ECO:0007669"/>
    <property type="project" value="UniProtKB-UniRule"/>
</dbReference>
<dbReference type="CDD" id="cd09167">
    <property type="entry name" value="PLDc_EcPPK1_C2_like"/>
    <property type="match status" value="1"/>
</dbReference>
<feature type="binding site" evidence="6">
    <location>
        <position position="46"/>
    </location>
    <ligand>
        <name>ATP</name>
        <dbReference type="ChEBI" id="CHEBI:30616"/>
    </ligand>
</feature>
<dbReference type="InterPro" id="IPR024953">
    <property type="entry name" value="PP_kinase_middle"/>
</dbReference>
<dbReference type="Gene3D" id="1.20.58.310">
    <property type="entry name" value="Polyphosphate kinase N-terminal domain"/>
    <property type="match status" value="1"/>
</dbReference>
<keyword evidence="2 6" id="KW-0808">Transferase</keyword>
<feature type="domain" description="Polyphosphate kinase C-terminal" evidence="11">
    <location>
        <begin position="345"/>
        <end position="508"/>
    </location>
</feature>
<dbReference type="NCBIfam" id="NF003917">
    <property type="entry name" value="PRK05443.1-1"/>
    <property type="match status" value="1"/>
</dbReference>
<dbReference type="PIRSF" id="PIRSF015589">
    <property type="entry name" value="PP_kinase"/>
    <property type="match status" value="1"/>
</dbReference>
<feature type="domain" description="Polyphosphate kinase middle" evidence="8">
    <location>
        <begin position="123"/>
        <end position="318"/>
    </location>
</feature>
<dbReference type="GO" id="GO:0008976">
    <property type="term" value="F:polyphosphate kinase activity"/>
    <property type="evidence" value="ECO:0007669"/>
    <property type="project" value="UniProtKB-UniRule"/>
</dbReference>
<dbReference type="Pfam" id="PF17941">
    <property type="entry name" value="PP_kinase_C_1"/>
    <property type="match status" value="1"/>
</dbReference>
<dbReference type="GO" id="GO:0009358">
    <property type="term" value="C:polyphosphate kinase complex"/>
    <property type="evidence" value="ECO:0007669"/>
    <property type="project" value="InterPro"/>
</dbReference>
<evidence type="ECO:0000256" key="4">
    <source>
        <dbReference type="ARBA" id="ARBA00022777"/>
    </source>
</evidence>
<keyword evidence="1 6" id="KW-0597">Phosphoprotein</keyword>
<dbReference type="Gene3D" id="3.30.1840.10">
    <property type="entry name" value="Polyphosphate kinase middle domain"/>
    <property type="match status" value="1"/>
</dbReference>
<feature type="domain" description="Polyphosphate kinase C-terminal" evidence="10">
    <location>
        <begin position="516"/>
        <end position="686"/>
    </location>
</feature>
<keyword evidence="4 6" id="KW-0418">Kinase</keyword>
<dbReference type="HAMAP" id="MF_00347">
    <property type="entry name" value="Polyphosphate_kinase"/>
    <property type="match status" value="1"/>
</dbReference>
<dbReference type="Pfam" id="PF13090">
    <property type="entry name" value="PP_kinase_C"/>
    <property type="match status" value="1"/>
</dbReference>
<evidence type="ECO:0000259" key="8">
    <source>
        <dbReference type="Pfam" id="PF02503"/>
    </source>
</evidence>
<keyword evidence="6" id="KW-0479">Metal-binding</keyword>
<dbReference type="InterPro" id="IPR025198">
    <property type="entry name" value="PPK_N_dom"/>
</dbReference>
<feature type="binding site" evidence="6">
    <location>
        <position position="388"/>
    </location>
    <ligand>
        <name>Mg(2+)</name>
        <dbReference type="ChEBI" id="CHEBI:18420"/>
    </ligand>
</feature>
<dbReference type="Pfam" id="PF02503">
    <property type="entry name" value="PP_kinase"/>
    <property type="match status" value="1"/>
</dbReference>
<dbReference type="InterPro" id="IPR025200">
    <property type="entry name" value="PPK_C_dom2"/>
</dbReference>
<evidence type="ECO:0000313" key="13">
    <source>
        <dbReference type="Proteomes" id="UP000653730"/>
    </source>
</evidence>
<dbReference type="Pfam" id="PF13089">
    <property type="entry name" value="PP_kinase_N"/>
    <property type="match status" value="1"/>
</dbReference>
<keyword evidence="5 6" id="KW-0067">ATP-binding</keyword>
<keyword evidence="3 6" id="KW-0547">Nucleotide-binding</keyword>
<protein>
    <recommendedName>
        <fullName evidence="6 7">Polyphosphate kinase</fullName>
        <ecNumber evidence="6 7">2.7.4.1</ecNumber>
    </recommendedName>
    <alternativeName>
        <fullName evidence="6">ATP-polyphosphate phosphotransferase</fullName>
    </alternativeName>
    <alternativeName>
        <fullName evidence="6">Polyphosphoric acid kinase</fullName>
    </alternativeName>
</protein>
<accession>A0A926JRQ9</accession>
<keyword evidence="13" id="KW-1185">Reference proteome</keyword>
<dbReference type="InterPro" id="IPR003414">
    <property type="entry name" value="PP_kinase"/>
</dbReference>
<dbReference type="InterPro" id="IPR041108">
    <property type="entry name" value="PP_kinase_C_1"/>
</dbReference>
<evidence type="ECO:0000256" key="2">
    <source>
        <dbReference type="ARBA" id="ARBA00022679"/>
    </source>
</evidence>
<name>A0A926JRQ9_9FLAO</name>
<evidence type="ECO:0000259" key="10">
    <source>
        <dbReference type="Pfam" id="PF13090"/>
    </source>
</evidence>
<proteinExistence type="inferred from homology"/>
<evidence type="ECO:0000256" key="1">
    <source>
        <dbReference type="ARBA" id="ARBA00022553"/>
    </source>
</evidence>
<dbReference type="AlphaFoldDB" id="A0A926JRQ9"/>
<dbReference type="GO" id="GO:0005524">
    <property type="term" value="F:ATP binding"/>
    <property type="evidence" value="ECO:0007669"/>
    <property type="project" value="UniProtKB-KW"/>
</dbReference>
<dbReference type="PANTHER" id="PTHR30218:SF0">
    <property type="entry name" value="POLYPHOSPHATE KINASE"/>
    <property type="match status" value="1"/>
</dbReference>
<reference evidence="12 13" key="1">
    <citation type="submission" date="2020-09" db="EMBL/GenBank/DDBJ databases">
        <title>Sinomicrobium weinanense sp. nov., a halophilic bacteria isolated from saline-alkali soil.</title>
        <authorList>
            <person name="Wu P."/>
            <person name="Ren H."/>
            <person name="Mei Y."/>
            <person name="Liang Y."/>
            <person name="Chen Z."/>
        </authorList>
    </citation>
    <scope>NUCLEOTIDE SEQUENCE [LARGE SCALE GENOMIC DNA]</scope>
    <source>
        <strain evidence="12 13">FJxs</strain>
    </source>
</reference>
<comment type="cofactor">
    <cofactor evidence="6">
        <name>Mg(2+)</name>
        <dbReference type="ChEBI" id="CHEBI:18420"/>
    </cofactor>
</comment>
<dbReference type="PANTHER" id="PTHR30218">
    <property type="entry name" value="POLYPHOSPHATE KINASE"/>
    <property type="match status" value="1"/>
</dbReference>
<feature type="binding site" evidence="6">
    <location>
        <position position="577"/>
    </location>
    <ligand>
        <name>ATP</name>
        <dbReference type="ChEBI" id="CHEBI:30616"/>
    </ligand>
</feature>
<evidence type="ECO:0000256" key="6">
    <source>
        <dbReference type="HAMAP-Rule" id="MF_00347"/>
    </source>
</evidence>
<evidence type="ECO:0000256" key="5">
    <source>
        <dbReference type="ARBA" id="ARBA00022840"/>
    </source>
</evidence>
<dbReference type="GO" id="GO:0046872">
    <property type="term" value="F:metal ion binding"/>
    <property type="evidence" value="ECO:0007669"/>
    <property type="project" value="UniProtKB-KW"/>
</dbReference>
<dbReference type="RefSeq" id="WP_187965376.1">
    <property type="nucleotide sequence ID" value="NZ_JACVDC010000023.1"/>
</dbReference>
<feature type="active site" description="Phosphohistidine intermediate" evidence="6">
    <location>
        <position position="448"/>
    </location>
</feature>
<dbReference type="InterPro" id="IPR036832">
    <property type="entry name" value="PPK_N_dom_sf"/>
</dbReference>
<dbReference type="Proteomes" id="UP000653730">
    <property type="component" value="Unassembled WGS sequence"/>
</dbReference>
<dbReference type="EC" id="2.7.4.1" evidence="6 7"/>
<feature type="domain" description="Polyphosphate kinase N-terminal" evidence="9">
    <location>
        <begin position="8"/>
        <end position="113"/>
    </location>
</feature>
<organism evidence="12 13">
    <name type="scientific">Sinomicrobium weinanense</name>
    <dbReference type="NCBI Taxonomy" id="2842200"/>
    <lineage>
        <taxon>Bacteria</taxon>
        <taxon>Pseudomonadati</taxon>
        <taxon>Bacteroidota</taxon>
        <taxon>Flavobacteriia</taxon>
        <taxon>Flavobacteriales</taxon>
        <taxon>Flavobacteriaceae</taxon>
        <taxon>Sinomicrobium</taxon>
    </lineage>
</organism>
<keyword evidence="6" id="KW-0460">Magnesium</keyword>
<evidence type="ECO:0000259" key="11">
    <source>
        <dbReference type="Pfam" id="PF17941"/>
    </source>
</evidence>
<dbReference type="SUPFAM" id="SSF56024">
    <property type="entry name" value="Phospholipase D/nuclease"/>
    <property type="match status" value="2"/>
</dbReference>
<dbReference type="SUPFAM" id="SSF140356">
    <property type="entry name" value="PPK N-terminal domain-like"/>
    <property type="match status" value="1"/>
</dbReference>
<comment type="similarity">
    <text evidence="6 7">Belongs to the polyphosphate kinase 1 (PPK1) family.</text>
</comment>